<evidence type="ECO:0000313" key="3">
    <source>
        <dbReference type="EMBL" id="CAH0370681.1"/>
    </source>
</evidence>
<accession>A0A8J2SMK9</accession>
<dbReference type="Proteomes" id="UP000789595">
    <property type="component" value="Unassembled WGS sequence"/>
</dbReference>
<keyword evidence="2" id="KW-1133">Transmembrane helix</keyword>
<keyword evidence="2" id="KW-0472">Membrane</keyword>
<reference evidence="3" key="1">
    <citation type="submission" date="2021-11" db="EMBL/GenBank/DDBJ databases">
        <authorList>
            <consortium name="Genoscope - CEA"/>
            <person name="William W."/>
        </authorList>
    </citation>
    <scope>NUCLEOTIDE SEQUENCE</scope>
</reference>
<dbReference type="AlphaFoldDB" id="A0A8J2SMK9"/>
<name>A0A8J2SMK9_9STRA</name>
<dbReference type="EMBL" id="CAKKNE010000003">
    <property type="protein sequence ID" value="CAH0370681.1"/>
    <property type="molecule type" value="Genomic_DNA"/>
</dbReference>
<evidence type="ECO:0000313" key="4">
    <source>
        <dbReference type="Proteomes" id="UP000789595"/>
    </source>
</evidence>
<comment type="caution">
    <text evidence="3">The sequence shown here is derived from an EMBL/GenBank/DDBJ whole genome shotgun (WGS) entry which is preliminary data.</text>
</comment>
<feature type="transmembrane region" description="Helical" evidence="2">
    <location>
        <begin position="21"/>
        <end position="40"/>
    </location>
</feature>
<gene>
    <name evidence="3" type="ORF">PECAL_3P05790</name>
</gene>
<proteinExistence type="predicted"/>
<evidence type="ECO:0000256" key="2">
    <source>
        <dbReference type="SAM" id="Phobius"/>
    </source>
</evidence>
<organism evidence="3 4">
    <name type="scientific">Pelagomonas calceolata</name>
    <dbReference type="NCBI Taxonomy" id="35677"/>
    <lineage>
        <taxon>Eukaryota</taxon>
        <taxon>Sar</taxon>
        <taxon>Stramenopiles</taxon>
        <taxon>Ochrophyta</taxon>
        <taxon>Pelagophyceae</taxon>
        <taxon>Pelagomonadales</taxon>
        <taxon>Pelagomonadaceae</taxon>
        <taxon>Pelagomonas</taxon>
    </lineage>
</organism>
<dbReference type="OrthoDB" id="200494at2759"/>
<sequence length="650" mass="71041">MVATRSARRATASQKSQISRAKVVLAVLAAVAFQLLLTSLDLPLLKVGRNLFSSSTPAPLPPKYACDDLAEKLTVVVTVKDACSQMPGFVKALEPVVGTSTSLILTYPNLTACDPSGLQVDLAPWRDVTTVPLPPSSSPMRGWSDSVGLIKTEFALLLHNDGYALDPHFACELVGALQARDSTYVVAAPMLYESKSDGSLAAHATQTKLRWQDGYVRHDHSIARALNRGRDFPEGDQTDFLEDHGFVVRTAAIGDLVDPHAAYTLEYLDMILSLKAQNRRVVFVPTARLEFRIAEFSWRDVPYFMYKRSEATCHGTRDYLSRKWRAQFPNTGFWTYIKYTIVESHTYSHLEKLPMKYQLQLFLAFFQMAGYNRYDDRAYVEVLEAIDGGTLTTLEVNATRLTARNAVLDTVRKNATASDLLPQVGKSWLPALEADLPLEYMPFATMVFASPFTCDVVLGDGPGQFPRDLCGVAVEKGSGEHCHDGDCHSHHEHGEAHAHDHGASEAHAHDHGHGHGHGGHGGCECYVNLPTFKSRNWVGDVLAKMASLLKVPSRVTTYLELFLGSDHAAAAHVAPLIAGVEPVVRQWALEERDVFTDIRLYTCGGAATATSPILEPCPAVPVAFGVGDRVVHFSGRPAAPGEVVEALAAL</sequence>
<dbReference type="InterPro" id="IPR029044">
    <property type="entry name" value="Nucleotide-diphossugar_trans"/>
</dbReference>
<protein>
    <submittedName>
        <fullName evidence="3">Uncharacterized protein</fullName>
    </submittedName>
</protein>
<evidence type="ECO:0000256" key="1">
    <source>
        <dbReference type="SAM" id="MobiDB-lite"/>
    </source>
</evidence>
<dbReference type="SUPFAM" id="SSF53448">
    <property type="entry name" value="Nucleotide-diphospho-sugar transferases"/>
    <property type="match status" value="1"/>
</dbReference>
<keyword evidence="2" id="KW-0812">Transmembrane</keyword>
<keyword evidence="4" id="KW-1185">Reference proteome</keyword>
<feature type="compositionally biased region" description="Basic and acidic residues" evidence="1">
    <location>
        <begin position="485"/>
        <end position="513"/>
    </location>
</feature>
<feature type="region of interest" description="Disordered" evidence="1">
    <location>
        <begin position="485"/>
        <end position="515"/>
    </location>
</feature>